<sequence>MGVLVRKIEPTSDVSNVLKEGGVIVSFDGVHVGSEGTVPFRSSERIAFRYLISQKFTGDIAELGIIRAGEFLKVQAVLKPRVHLVPFHIEGGQPSYLIVAGLVFTPLSEPLIEGECEIP</sequence>
<keyword evidence="1" id="KW-0645">Protease</keyword>
<feature type="domain" description="Protease Do-like PDZ" evidence="4">
    <location>
        <begin position="85"/>
        <end position="115"/>
    </location>
</feature>
<evidence type="ECO:0000259" key="4">
    <source>
        <dbReference type="Pfam" id="PF17815"/>
    </source>
</evidence>
<evidence type="ECO:0000256" key="1">
    <source>
        <dbReference type="ARBA" id="ARBA00022670"/>
    </source>
</evidence>
<dbReference type="PANTHER" id="PTHR45980:SF6">
    <property type="entry name" value="PROTEASE DO-LIKE 2, CHLOROPLASTIC"/>
    <property type="match status" value="1"/>
</dbReference>
<reference evidence="6" key="1">
    <citation type="journal article" date="2023" name="Proc. Natl. Acad. Sci. U.S.A.">
        <title>Genomic and structural basis for evolution of tropane alkaloid biosynthesis.</title>
        <authorList>
            <person name="Wanga Y.-J."/>
            <person name="Taina T."/>
            <person name="Yua J.-Y."/>
            <person name="Lia J."/>
            <person name="Xua B."/>
            <person name="Chenc J."/>
            <person name="D'Auriad J.C."/>
            <person name="Huanga J.-P."/>
            <person name="Huanga S.-X."/>
        </authorList>
    </citation>
    <scope>NUCLEOTIDE SEQUENCE [LARGE SCALE GENOMIC DNA]</scope>
    <source>
        <strain evidence="6">cv. KIB-2019</strain>
    </source>
</reference>
<dbReference type="Gene3D" id="3.20.190.20">
    <property type="match status" value="1"/>
</dbReference>
<dbReference type="Pfam" id="PF17815">
    <property type="entry name" value="PDZ_3"/>
    <property type="match status" value="1"/>
</dbReference>
<dbReference type="GO" id="GO:0006508">
    <property type="term" value="P:proteolysis"/>
    <property type="evidence" value="ECO:0007669"/>
    <property type="project" value="UniProtKB-KW"/>
</dbReference>
<dbReference type="EMBL" id="JAJAGQ010000014">
    <property type="protein sequence ID" value="KAJ8543331.1"/>
    <property type="molecule type" value="Genomic_DNA"/>
</dbReference>
<keyword evidence="6" id="KW-1185">Reference proteome</keyword>
<dbReference type="PANTHER" id="PTHR45980">
    <property type="match status" value="1"/>
</dbReference>
<dbReference type="InterPro" id="IPR046449">
    <property type="entry name" value="DEGP_PDZ_sf"/>
</dbReference>
<keyword evidence="2" id="KW-0378">Hydrolase</keyword>
<protein>
    <recommendedName>
        <fullName evidence="4">Protease Do-like PDZ domain-containing protein</fullName>
    </recommendedName>
</protein>
<proteinExistence type="predicted"/>
<evidence type="ECO:0000256" key="3">
    <source>
        <dbReference type="ARBA" id="ARBA00022825"/>
    </source>
</evidence>
<organism evidence="5 6">
    <name type="scientific">Anisodus acutangulus</name>
    <dbReference type="NCBI Taxonomy" id="402998"/>
    <lineage>
        <taxon>Eukaryota</taxon>
        <taxon>Viridiplantae</taxon>
        <taxon>Streptophyta</taxon>
        <taxon>Embryophyta</taxon>
        <taxon>Tracheophyta</taxon>
        <taxon>Spermatophyta</taxon>
        <taxon>Magnoliopsida</taxon>
        <taxon>eudicotyledons</taxon>
        <taxon>Gunneridae</taxon>
        <taxon>Pentapetalae</taxon>
        <taxon>asterids</taxon>
        <taxon>lamiids</taxon>
        <taxon>Solanales</taxon>
        <taxon>Solanaceae</taxon>
        <taxon>Solanoideae</taxon>
        <taxon>Hyoscyameae</taxon>
        <taxon>Anisodus</taxon>
    </lineage>
</organism>
<name>A0A9Q1LS33_9SOLA</name>
<gene>
    <name evidence="5" type="ORF">K7X08_005854</name>
</gene>
<accession>A0A9Q1LS33</accession>
<dbReference type="AlphaFoldDB" id="A0A9Q1LS33"/>
<evidence type="ECO:0000313" key="6">
    <source>
        <dbReference type="Proteomes" id="UP001152561"/>
    </source>
</evidence>
<comment type="caution">
    <text evidence="5">The sequence shown here is derived from an EMBL/GenBank/DDBJ whole genome shotgun (WGS) entry which is preliminary data.</text>
</comment>
<dbReference type="OrthoDB" id="1542939at2759"/>
<keyword evidence="3" id="KW-0720">Serine protease</keyword>
<evidence type="ECO:0000313" key="5">
    <source>
        <dbReference type="EMBL" id="KAJ8543331.1"/>
    </source>
</evidence>
<dbReference type="SUPFAM" id="SSF50156">
    <property type="entry name" value="PDZ domain-like"/>
    <property type="match status" value="1"/>
</dbReference>
<dbReference type="InterPro" id="IPR036034">
    <property type="entry name" value="PDZ_sf"/>
</dbReference>
<dbReference type="GO" id="GO:0004252">
    <property type="term" value="F:serine-type endopeptidase activity"/>
    <property type="evidence" value="ECO:0007669"/>
    <property type="project" value="TreeGrafter"/>
</dbReference>
<dbReference type="Proteomes" id="UP001152561">
    <property type="component" value="Unassembled WGS sequence"/>
</dbReference>
<evidence type="ECO:0000256" key="2">
    <source>
        <dbReference type="ARBA" id="ARBA00022801"/>
    </source>
</evidence>
<dbReference type="InterPro" id="IPR041517">
    <property type="entry name" value="DEGP_PDZ"/>
</dbReference>
<dbReference type="Gene3D" id="2.30.42.10">
    <property type="match status" value="1"/>
</dbReference>